<dbReference type="GO" id="GO:0043111">
    <property type="term" value="P:replication fork arrest"/>
    <property type="evidence" value="ECO:0007669"/>
    <property type="project" value="TreeGrafter"/>
</dbReference>
<dbReference type="AlphaFoldDB" id="A0A834M3S1"/>
<feature type="region of interest" description="Disordered" evidence="8">
    <location>
        <begin position="334"/>
        <end position="371"/>
    </location>
</feature>
<organism evidence="10 11">
    <name type="scientific">Rhynchophorus ferrugineus</name>
    <name type="common">Red palm weevil</name>
    <name type="synonym">Curculio ferrugineus</name>
    <dbReference type="NCBI Taxonomy" id="354439"/>
    <lineage>
        <taxon>Eukaryota</taxon>
        <taxon>Metazoa</taxon>
        <taxon>Ecdysozoa</taxon>
        <taxon>Arthropoda</taxon>
        <taxon>Hexapoda</taxon>
        <taxon>Insecta</taxon>
        <taxon>Pterygota</taxon>
        <taxon>Neoptera</taxon>
        <taxon>Endopterygota</taxon>
        <taxon>Coleoptera</taxon>
        <taxon>Polyphaga</taxon>
        <taxon>Cucujiformia</taxon>
        <taxon>Curculionidae</taxon>
        <taxon>Dryophthorinae</taxon>
        <taxon>Rhynchophorus</taxon>
    </lineage>
</organism>
<keyword evidence="7" id="KW-0175">Coiled coil</keyword>
<dbReference type="OrthoDB" id="437078at2759"/>
<dbReference type="Pfam" id="PF07962">
    <property type="entry name" value="Swi3"/>
    <property type="match status" value="1"/>
</dbReference>
<keyword evidence="11" id="KW-1185">Reference proteome</keyword>
<feature type="region of interest" description="Disordered" evidence="8">
    <location>
        <begin position="1"/>
        <end position="58"/>
    </location>
</feature>
<evidence type="ECO:0000256" key="8">
    <source>
        <dbReference type="SAM" id="MobiDB-lite"/>
    </source>
</evidence>
<evidence type="ECO:0000256" key="1">
    <source>
        <dbReference type="ARBA" id="ARBA00004123"/>
    </source>
</evidence>
<feature type="region of interest" description="Disordered" evidence="8">
    <location>
        <begin position="234"/>
        <end position="270"/>
    </location>
</feature>
<evidence type="ECO:0000313" key="10">
    <source>
        <dbReference type="EMBL" id="KAF7266701.1"/>
    </source>
</evidence>
<feature type="domain" description="Chromosome segregation in meiosis protein 3" evidence="9">
    <location>
        <begin position="60"/>
        <end position="139"/>
    </location>
</feature>
<comment type="subcellular location">
    <subcellularLocation>
        <location evidence="1 6">Nucleus</location>
    </subcellularLocation>
</comment>
<dbReference type="PANTHER" id="PTHR13220:SF11">
    <property type="entry name" value="TIMELESS-INTERACTING PROTEIN"/>
    <property type="match status" value="1"/>
</dbReference>
<protein>
    <recommendedName>
        <fullName evidence="6">TIMELESS-interacting protein</fullName>
    </recommendedName>
</protein>
<dbReference type="GO" id="GO:0006974">
    <property type="term" value="P:DNA damage response"/>
    <property type="evidence" value="ECO:0007669"/>
    <property type="project" value="UniProtKB-KW"/>
</dbReference>
<feature type="compositionally biased region" description="Basic and acidic residues" evidence="8">
    <location>
        <begin position="8"/>
        <end position="28"/>
    </location>
</feature>
<name>A0A834M3S1_RHYFE</name>
<comment type="function">
    <text evidence="6">Plays an important role in the control of DNA replication and the maintenance of replication fork stability.</text>
</comment>
<keyword evidence="5 6" id="KW-0131">Cell cycle</keyword>
<gene>
    <name evidence="10" type="ORF">GWI33_019993</name>
</gene>
<proteinExistence type="inferred from homology"/>
<evidence type="ECO:0000256" key="3">
    <source>
        <dbReference type="ARBA" id="ARBA00022763"/>
    </source>
</evidence>
<evidence type="ECO:0000313" key="11">
    <source>
        <dbReference type="Proteomes" id="UP000625711"/>
    </source>
</evidence>
<keyword evidence="4 6" id="KW-0539">Nucleus</keyword>
<dbReference type="Proteomes" id="UP000625711">
    <property type="component" value="Unassembled WGS sequence"/>
</dbReference>
<evidence type="ECO:0000256" key="4">
    <source>
        <dbReference type="ARBA" id="ARBA00023242"/>
    </source>
</evidence>
<feature type="coiled-coil region" evidence="7">
    <location>
        <begin position="190"/>
        <end position="217"/>
    </location>
</feature>
<accession>A0A834M3S1</accession>
<dbReference type="EMBL" id="JAACXV010014517">
    <property type="protein sequence ID" value="KAF7266701.1"/>
    <property type="molecule type" value="Genomic_DNA"/>
</dbReference>
<evidence type="ECO:0000256" key="2">
    <source>
        <dbReference type="ARBA" id="ARBA00006075"/>
    </source>
</evidence>
<evidence type="ECO:0000256" key="7">
    <source>
        <dbReference type="SAM" id="Coils"/>
    </source>
</evidence>
<dbReference type="InterPro" id="IPR012923">
    <property type="entry name" value="Csm3"/>
</dbReference>
<feature type="compositionally biased region" description="Polar residues" evidence="8">
    <location>
        <begin position="288"/>
        <end position="301"/>
    </location>
</feature>
<dbReference type="GO" id="GO:0000076">
    <property type="term" value="P:DNA replication checkpoint signaling"/>
    <property type="evidence" value="ECO:0007669"/>
    <property type="project" value="UniProtKB-UniRule"/>
</dbReference>
<dbReference type="InterPro" id="IPR040038">
    <property type="entry name" value="TIPIN/Csm3/Swi3"/>
</dbReference>
<evidence type="ECO:0000256" key="5">
    <source>
        <dbReference type="ARBA" id="ARBA00023306"/>
    </source>
</evidence>
<sequence length="386" mass="44661">MSSDGELLSERENSEPEDGLVLKDHDSNENEAEEVSKDEEGEEQKKVVKPKRVVRNPQPKLNEETLKGVRGLSAIESYFERARFKGKGYEDKDINVIMKTYEYWCHRLFPKFPFDTCIERLEKLGTKKATQTHIKRIRYNLIVEDKPIIDDSDEEQNIDDTANVSHNEEITEQRNDQFDKLMAATKKIPDQLTEEQLERIRLNKEKAEKLRQERLEKIRNKAGEKLIVSSQLPTTSLTCGESEEVSEMSSIQTNNEDDRTNLNSSQKSEEMELMDVENMIEDEDSTFNHESNIKGKSNITGKTIKKKSRNKPPDTSLSNLQQLEDDIDEHYMEKDLSNNGLETDSLEKKVLRETQDNNLEDEEDSNDQVPKIFKKRAAVIDSDDDL</sequence>
<feature type="compositionally biased region" description="Acidic residues" evidence="8">
    <location>
        <begin position="29"/>
        <end position="42"/>
    </location>
</feature>
<feature type="region of interest" description="Disordered" evidence="8">
    <location>
        <begin position="285"/>
        <end position="318"/>
    </location>
</feature>
<evidence type="ECO:0000259" key="9">
    <source>
        <dbReference type="Pfam" id="PF07962"/>
    </source>
</evidence>
<comment type="caution">
    <text evidence="10">The sequence shown here is derived from an EMBL/GenBank/DDBJ whole genome shotgun (WGS) entry which is preliminary data.</text>
</comment>
<comment type="similarity">
    <text evidence="2 6">Belongs to the CSM3 family.</text>
</comment>
<dbReference type="GO" id="GO:0031298">
    <property type="term" value="C:replication fork protection complex"/>
    <property type="evidence" value="ECO:0007669"/>
    <property type="project" value="TreeGrafter"/>
</dbReference>
<dbReference type="PANTHER" id="PTHR13220">
    <property type="entry name" value="TIMELESS INTERACTING-RELATED"/>
    <property type="match status" value="1"/>
</dbReference>
<feature type="compositionally biased region" description="Basic and acidic residues" evidence="8">
    <location>
        <begin position="345"/>
        <end position="355"/>
    </location>
</feature>
<keyword evidence="3 6" id="KW-0227">DNA damage</keyword>
<reference evidence="10" key="1">
    <citation type="submission" date="2020-08" db="EMBL/GenBank/DDBJ databases">
        <title>Genome sequencing and assembly of the red palm weevil Rhynchophorus ferrugineus.</title>
        <authorList>
            <person name="Dias G.B."/>
            <person name="Bergman C.M."/>
            <person name="Manee M."/>
        </authorList>
    </citation>
    <scope>NUCLEOTIDE SEQUENCE</scope>
    <source>
        <strain evidence="10">AA-2017</strain>
        <tissue evidence="10">Whole larva</tissue>
    </source>
</reference>
<dbReference type="GO" id="GO:0003677">
    <property type="term" value="F:DNA binding"/>
    <property type="evidence" value="ECO:0007669"/>
    <property type="project" value="TreeGrafter"/>
</dbReference>
<dbReference type="GO" id="GO:0031297">
    <property type="term" value="P:replication fork processing"/>
    <property type="evidence" value="ECO:0007669"/>
    <property type="project" value="UniProtKB-UniRule"/>
</dbReference>
<evidence type="ECO:0000256" key="6">
    <source>
        <dbReference type="RuleBase" id="RU366049"/>
    </source>
</evidence>